<dbReference type="PANTHER" id="PTHR48416:SF1">
    <property type="entry name" value="CYTOCHROME C OXIDASE SUBUNIT 6C"/>
    <property type="match status" value="1"/>
</dbReference>
<keyword evidence="6 9" id="KW-1133">Transmembrane helix</keyword>
<name>R4WIE5_RIPPE</name>
<evidence type="ECO:0000256" key="6">
    <source>
        <dbReference type="ARBA" id="ARBA00022989"/>
    </source>
</evidence>
<sequence>MADGGRLSKPQLRGLLHSAIRKNVIVGMVLAAISGVAFQYTVCEPRKRRYAEFYRNYDPEVDYRNMVKMGADFSVEQL</sequence>
<keyword evidence="4 9" id="KW-0812">Transmembrane</keyword>
<dbReference type="Pfam" id="PF02937">
    <property type="entry name" value="COX6C"/>
    <property type="match status" value="1"/>
</dbReference>
<feature type="transmembrane region" description="Helical" evidence="9">
    <location>
        <begin position="24"/>
        <end position="43"/>
    </location>
</feature>
<evidence type="ECO:0000256" key="5">
    <source>
        <dbReference type="ARBA" id="ARBA00022792"/>
    </source>
</evidence>
<dbReference type="EMBL" id="AK417170">
    <property type="protein sequence ID" value="BAN20385.1"/>
    <property type="molecule type" value="mRNA"/>
</dbReference>
<evidence type="ECO:0000256" key="4">
    <source>
        <dbReference type="ARBA" id="ARBA00022692"/>
    </source>
</evidence>
<dbReference type="InterPro" id="IPR051389">
    <property type="entry name" value="Cytochrome_c_oxidase_VIc"/>
</dbReference>
<comment type="similarity">
    <text evidence="3">Belongs to the cytochrome c oxidase subunit 6c family.</text>
</comment>
<dbReference type="SUPFAM" id="SSF81415">
    <property type="entry name" value="Mitochondrial cytochrome c oxidase subunit VIc"/>
    <property type="match status" value="1"/>
</dbReference>
<dbReference type="InterPro" id="IPR034884">
    <property type="entry name" value="Cytochrome_c_oxidase_VIc/VIIs"/>
</dbReference>
<organism evidence="10">
    <name type="scientific">Riptortus pedestris</name>
    <name type="common">Bean bug</name>
    <dbReference type="NCBI Taxonomy" id="329032"/>
    <lineage>
        <taxon>Eukaryota</taxon>
        <taxon>Metazoa</taxon>
        <taxon>Ecdysozoa</taxon>
        <taxon>Arthropoda</taxon>
        <taxon>Hexapoda</taxon>
        <taxon>Insecta</taxon>
        <taxon>Pterygota</taxon>
        <taxon>Neoptera</taxon>
        <taxon>Paraneoptera</taxon>
        <taxon>Hemiptera</taxon>
        <taxon>Heteroptera</taxon>
        <taxon>Panheteroptera</taxon>
        <taxon>Pentatomomorpha</taxon>
        <taxon>Coreoidea</taxon>
        <taxon>Alydidae</taxon>
        <taxon>Riptortus</taxon>
    </lineage>
</organism>
<keyword evidence="5" id="KW-0999">Mitochondrion inner membrane</keyword>
<accession>R4WIE5</accession>
<proteinExistence type="evidence at transcript level"/>
<evidence type="ECO:0000256" key="3">
    <source>
        <dbReference type="ARBA" id="ARBA00007204"/>
    </source>
</evidence>
<dbReference type="InterPro" id="IPR037169">
    <property type="entry name" value="Cytochrome_c_oxidase_VIc_sf"/>
</dbReference>
<keyword evidence="8 9" id="KW-0472">Membrane</keyword>
<keyword evidence="7" id="KW-0496">Mitochondrion</keyword>
<dbReference type="Gene3D" id="4.10.93.10">
    <property type="entry name" value="Mitochondrial cytochrome c oxidase subunit VIc/VIIs"/>
    <property type="match status" value="1"/>
</dbReference>
<comment type="pathway">
    <text evidence="2">Energy metabolism; oxidative phosphorylation.</text>
</comment>
<protein>
    <submittedName>
        <fullName evidence="10">Unkown protein</fullName>
    </submittedName>
</protein>
<evidence type="ECO:0000256" key="2">
    <source>
        <dbReference type="ARBA" id="ARBA00004673"/>
    </source>
</evidence>
<dbReference type="PANTHER" id="PTHR48416">
    <property type="entry name" value="CYTOCHROME C OXIDASE SUBUNIT 6C"/>
    <property type="match status" value="1"/>
</dbReference>
<dbReference type="GO" id="GO:0005743">
    <property type="term" value="C:mitochondrial inner membrane"/>
    <property type="evidence" value="ECO:0007669"/>
    <property type="project" value="UniProtKB-SubCell"/>
</dbReference>
<evidence type="ECO:0000313" key="10">
    <source>
        <dbReference type="EMBL" id="BAN20385.1"/>
    </source>
</evidence>
<evidence type="ECO:0000256" key="7">
    <source>
        <dbReference type="ARBA" id="ARBA00023128"/>
    </source>
</evidence>
<evidence type="ECO:0000256" key="8">
    <source>
        <dbReference type="ARBA" id="ARBA00023136"/>
    </source>
</evidence>
<dbReference type="AlphaFoldDB" id="R4WIE5"/>
<evidence type="ECO:0000256" key="1">
    <source>
        <dbReference type="ARBA" id="ARBA00004434"/>
    </source>
</evidence>
<comment type="subcellular location">
    <subcellularLocation>
        <location evidence="1">Mitochondrion inner membrane</location>
        <topology evidence="1">Single-pass membrane protein</topology>
    </subcellularLocation>
</comment>
<evidence type="ECO:0000256" key="9">
    <source>
        <dbReference type="SAM" id="Phobius"/>
    </source>
</evidence>
<reference evidence="10" key="1">
    <citation type="journal article" date="2013" name="PLoS ONE">
        <title>Gene expression in gut symbiotic organ of stinkbug affected by extracellular bacterial symbiont.</title>
        <authorList>
            <person name="Futahashi R."/>
            <person name="Tanaka K."/>
            <person name="Tanahashi M."/>
            <person name="Nikoh N."/>
            <person name="Kikuchi Y."/>
            <person name="Lee B.L."/>
            <person name="Fukatsu T."/>
        </authorList>
    </citation>
    <scope>NUCLEOTIDE SEQUENCE</scope>
    <source>
        <tissue evidence="10">Midgut</tissue>
    </source>
</reference>